<dbReference type="SMART" id="SM00240">
    <property type="entry name" value="FHA"/>
    <property type="match status" value="1"/>
</dbReference>
<evidence type="ECO:0000313" key="5">
    <source>
        <dbReference type="Proteomes" id="UP000192578"/>
    </source>
</evidence>
<dbReference type="Pfam" id="PF00498">
    <property type="entry name" value="FHA"/>
    <property type="match status" value="1"/>
</dbReference>
<dbReference type="InterPro" id="IPR050923">
    <property type="entry name" value="Cell_Proc_Reg/RNA_Proc"/>
</dbReference>
<dbReference type="PANTHER" id="PTHR23308">
    <property type="entry name" value="NUCLEAR INHIBITOR OF PROTEIN PHOSPHATASE-1"/>
    <property type="match status" value="1"/>
</dbReference>
<sequence>MDPAVEESVSAGGFIKTEEVSGGEPTSTTAHVESLQSTDQAKESTAHVKSLQSTDQAEESTDKLRNESGSSFRSPLPIAPTPKHVQTSGSTSSNTKATDSGMKSPPPPIATYKEPEWAKIPPDSFPLRTIKDVGVVADNDNYSLEVLKSGVVLDTVSLSGKSYFTVGRLPGQCDITSEHPSSSRFHAIFQYGRLPADVQDGFYLYDLNSTHGTFLNKDRLESHTYTRLHNGFCIKFGTSTRLYVFHGPHEEEDEDAGLTITQVKEMQAKALAGPSPAHVSDAEEKADADTGIDWGFGEEATDDEVPIDGREPGFLATFGSVTMHDAYYADDPKKALNAFFLREGMEMEHDIEEIGSGNKKQYHCRIPLPVDAPNGRQLVADATAQRKKDALAQAILEACRLLHAQGALKGTTSIGRKQRGKNWADEDFYDSDEDTFTDRTGTVERKRQQRIQRSGKVEQVTETYETLTAKLVALKAEVEDITRKIQKAEQNKNDSIGAGGLEDLDKFMDAVKAGLIMDPKTRIKLKQRLAELKQEEGKLIKIVNMVKPLDLPPIQPMLWKTTGVVVGPEAAGRLKAPALPAPAARVYDHDTKVGFVAEEDEVEEVKKEEPVAAATVEKPTVPGTSSSVGKVKRPLVEGETVISEAVLEAPLPVAVETEVSRPYVQPTQVKKRKQEHKNQKVEYDQSDPDYAMWIPPEDQAGDGKTSLNDRLGY</sequence>
<evidence type="ECO:0000259" key="3">
    <source>
        <dbReference type="PROSITE" id="PS50006"/>
    </source>
</evidence>
<feature type="domain" description="FHA" evidence="3">
    <location>
        <begin position="164"/>
        <end position="220"/>
    </location>
</feature>
<evidence type="ECO:0000256" key="2">
    <source>
        <dbReference type="SAM" id="MobiDB-lite"/>
    </source>
</evidence>
<comment type="caution">
    <text evidence="4">The sequence shown here is derived from an EMBL/GenBank/DDBJ whole genome shotgun (WGS) entry which is preliminary data.</text>
</comment>
<keyword evidence="1" id="KW-0175">Coiled coil</keyword>
<reference evidence="5" key="1">
    <citation type="submission" date="2017-01" db="EMBL/GenBank/DDBJ databases">
        <title>Comparative genomics of anhydrobiosis in the tardigrade Hypsibius dujardini.</title>
        <authorList>
            <person name="Yoshida Y."/>
            <person name="Koutsovoulos G."/>
            <person name="Laetsch D."/>
            <person name="Stevens L."/>
            <person name="Kumar S."/>
            <person name="Horikawa D."/>
            <person name="Ishino K."/>
            <person name="Komine S."/>
            <person name="Tomita M."/>
            <person name="Blaxter M."/>
            <person name="Arakawa K."/>
        </authorList>
    </citation>
    <scope>NUCLEOTIDE SEQUENCE [LARGE SCALE GENOMIC DNA]</scope>
    <source>
        <strain evidence="5">Z151</strain>
    </source>
</reference>
<organism evidence="4 5">
    <name type="scientific">Hypsibius exemplaris</name>
    <name type="common">Freshwater tardigrade</name>
    <dbReference type="NCBI Taxonomy" id="2072580"/>
    <lineage>
        <taxon>Eukaryota</taxon>
        <taxon>Metazoa</taxon>
        <taxon>Ecdysozoa</taxon>
        <taxon>Tardigrada</taxon>
        <taxon>Eutardigrada</taxon>
        <taxon>Parachela</taxon>
        <taxon>Hypsibioidea</taxon>
        <taxon>Hypsibiidae</taxon>
        <taxon>Hypsibius</taxon>
    </lineage>
</organism>
<dbReference type="Gene3D" id="2.60.200.20">
    <property type="match status" value="1"/>
</dbReference>
<dbReference type="SUPFAM" id="SSF49879">
    <property type="entry name" value="SMAD/FHA domain"/>
    <property type="match status" value="1"/>
</dbReference>
<name>A0A1W0X2B1_HYPEX</name>
<accession>A0A1W0X2B1</accession>
<protein>
    <submittedName>
        <fullName evidence="4">Kanadaptin</fullName>
    </submittedName>
</protein>
<dbReference type="InterPro" id="IPR008984">
    <property type="entry name" value="SMAD_FHA_dom_sf"/>
</dbReference>
<dbReference type="Gene3D" id="3.30.160.20">
    <property type="match status" value="1"/>
</dbReference>
<feature type="compositionally biased region" description="Polar residues" evidence="2">
    <location>
        <begin position="84"/>
        <end position="98"/>
    </location>
</feature>
<feature type="region of interest" description="Disordered" evidence="2">
    <location>
        <begin position="606"/>
        <end position="629"/>
    </location>
</feature>
<evidence type="ECO:0000313" key="4">
    <source>
        <dbReference type="EMBL" id="OQV21613.1"/>
    </source>
</evidence>
<feature type="region of interest" description="Disordered" evidence="2">
    <location>
        <begin position="1"/>
        <end position="114"/>
    </location>
</feature>
<dbReference type="OrthoDB" id="433755at2759"/>
<dbReference type="Proteomes" id="UP000192578">
    <property type="component" value="Unassembled WGS sequence"/>
</dbReference>
<dbReference type="CDD" id="cd22677">
    <property type="entry name" value="FHA_Kanadaptin"/>
    <property type="match status" value="1"/>
</dbReference>
<dbReference type="CDD" id="cd19856">
    <property type="entry name" value="DSRM_Kanadaptin"/>
    <property type="match status" value="1"/>
</dbReference>
<evidence type="ECO:0000256" key="1">
    <source>
        <dbReference type="SAM" id="Coils"/>
    </source>
</evidence>
<feature type="region of interest" description="Disordered" evidence="2">
    <location>
        <begin position="661"/>
        <end position="713"/>
    </location>
</feature>
<feature type="coiled-coil region" evidence="1">
    <location>
        <begin position="457"/>
        <end position="491"/>
    </location>
</feature>
<dbReference type="PROSITE" id="PS50006">
    <property type="entry name" value="FHA_DOMAIN"/>
    <property type="match status" value="1"/>
</dbReference>
<feature type="compositionally biased region" description="Polar residues" evidence="2">
    <location>
        <begin position="24"/>
        <end position="39"/>
    </location>
</feature>
<keyword evidence="5" id="KW-1185">Reference proteome</keyword>
<dbReference type="EMBL" id="MTYJ01000022">
    <property type="protein sequence ID" value="OQV21613.1"/>
    <property type="molecule type" value="Genomic_DNA"/>
</dbReference>
<proteinExistence type="predicted"/>
<dbReference type="SUPFAM" id="SSF54768">
    <property type="entry name" value="dsRNA-binding domain-like"/>
    <property type="match status" value="1"/>
</dbReference>
<dbReference type="AlphaFoldDB" id="A0A1W0X2B1"/>
<gene>
    <name evidence="4" type="ORF">BV898_04513</name>
</gene>
<dbReference type="InterPro" id="IPR000253">
    <property type="entry name" value="FHA_dom"/>
</dbReference>